<feature type="compositionally biased region" description="Basic and acidic residues" evidence="1">
    <location>
        <begin position="26"/>
        <end position="42"/>
    </location>
</feature>
<feature type="compositionally biased region" description="Acidic residues" evidence="1">
    <location>
        <begin position="181"/>
        <end position="196"/>
    </location>
</feature>
<name>A0A6B0SAU6_9CETA</name>
<dbReference type="PANTHER" id="PTHR32157">
    <property type="entry name" value="GENE 6268-RELATED"/>
    <property type="match status" value="1"/>
</dbReference>
<dbReference type="Proteomes" id="UP000322234">
    <property type="component" value="Unassembled WGS sequence"/>
</dbReference>
<comment type="caution">
    <text evidence="2">The sequence shown here is derived from an EMBL/GenBank/DDBJ whole genome shotgun (WGS) entry which is preliminary data.</text>
</comment>
<dbReference type="AlphaFoldDB" id="A0A6B0SAU6"/>
<dbReference type="EMBL" id="VBQZ03004371">
    <property type="protein sequence ID" value="MXQ99958.1"/>
    <property type="molecule type" value="Genomic_DNA"/>
</dbReference>
<feature type="compositionally biased region" description="Low complexity" evidence="1">
    <location>
        <begin position="170"/>
        <end position="180"/>
    </location>
</feature>
<proteinExistence type="predicted"/>
<feature type="compositionally biased region" description="Basic and acidic residues" evidence="1">
    <location>
        <begin position="222"/>
        <end position="263"/>
    </location>
</feature>
<evidence type="ECO:0000256" key="1">
    <source>
        <dbReference type="SAM" id="MobiDB-lite"/>
    </source>
</evidence>
<dbReference type="Pfam" id="PF15623">
    <property type="entry name" value="CT47"/>
    <property type="match status" value="1"/>
</dbReference>
<feature type="region of interest" description="Disordered" evidence="1">
    <location>
        <begin position="156"/>
        <end position="308"/>
    </location>
</feature>
<evidence type="ECO:0000313" key="2">
    <source>
        <dbReference type="EMBL" id="MXQ99958.1"/>
    </source>
</evidence>
<protein>
    <submittedName>
        <fullName evidence="2">Uncharacterized protein</fullName>
    </submittedName>
</protein>
<feature type="compositionally biased region" description="Low complexity" evidence="1">
    <location>
        <begin position="16"/>
        <end position="25"/>
    </location>
</feature>
<feature type="compositionally biased region" description="Basic residues" evidence="1">
    <location>
        <begin position="295"/>
        <end position="308"/>
    </location>
</feature>
<feature type="compositionally biased region" description="Basic and acidic residues" evidence="1">
    <location>
        <begin position="201"/>
        <end position="210"/>
    </location>
</feature>
<accession>A0A6B0SAU6</accession>
<evidence type="ECO:0000313" key="3">
    <source>
        <dbReference type="Proteomes" id="UP000322234"/>
    </source>
</evidence>
<feature type="region of interest" description="Disordered" evidence="1">
    <location>
        <begin position="1"/>
        <end position="93"/>
    </location>
</feature>
<feature type="compositionally biased region" description="Acidic residues" evidence="1">
    <location>
        <begin position="67"/>
        <end position="85"/>
    </location>
</feature>
<gene>
    <name evidence="2" type="ORF">E5288_WYG020323</name>
</gene>
<sequence>MSTMGDGDLAPGGQEGPASAAGAQARARDGVDHNSEPRRGDSMPEAEAGGVVGASGGPREVALEGGNSEEDSDIQPAEEGEEEEQAQGVNRMVHSRHFSMTRYRLTVLTQRYPMLNFMYKNHILVPPEDDDVLVRHQNRPRLSNLSSATVARFSEVQVPSDRPGEGPAGGPAEEAPAQEAEQAEEAQEAAEAEEASLWETATKESEDHSLLEMPQEPATPEKTAECQDENSKEEAQGTKSEGKEKKYNRKQEEPEKDLDPAKDRPRKPSGAIHNNSLLYGRYGNRGSGRFGRLERRQRKKKGSIVRYF</sequence>
<keyword evidence="3" id="KW-1185">Reference proteome</keyword>
<dbReference type="PANTHER" id="PTHR32157:SF0">
    <property type="entry name" value="CANCER_TESTIS ANTIGEN FAMILY 47 MEMBER C1"/>
    <property type="match status" value="1"/>
</dbReference>
<dbReference type="InterPro" id="IPR028930">
    <property type="entry name" value="CT47"/>
</dbReference>
<reference evidence="2" key="1">
    <citation type="submission" date="2019-10" db="EMBL/GenBank/DDBJ databases">
        <title>The sequence and de novo assembly of the wild yak genome.</title>
        <authorList>
            <person name="Liu Y."/>
        </authorList>
    </citation>
    <scope>NUCLEOTIDE SEQUENCE [LARGE SCALE GENOMIC DNA]</scope>
    <source>
        <strain evidence="2">WY2019</strain>
    </source>
</reference>
<organism evidence="2 3">
    <name type="scientific">Bos mutus</name>
    <name type="common">wild yak</name>
    <dbReference type="NCBI Taxonomy" id="72004"/>
    <lineage>
        <taxon>Eukaryota</taxon>
        <taxon>Metazoa</taxon>
        <taxon>Chordata</taxon>
        <taxon>Craniata</taxon>
        <taxon>Vertebrata</taxon>
        <taxon>Euteleostomi</taxon>
        <taxon>Mammalia</taxon>
        <taxon>Eutheria</taxon>
        <taxon>Laurasiatheria</taxon>
        <taxon>Artiodactyla</taxon>
        <taxon>Ruminantia</taxon>
        <taxon>Pecora</taxon>
        <taxon>Bovidae</taxon>
        <taxon>Bovinae</taxon>
        <taxon>Bos</taxon>
    </lineage>
</organism>